<dbReference type="InterPro" id="IPR023753">
    <property type="entry name" value="FAD/NAD-binding_dom"/>
</dbReference>
<keyword evidence="4" id="KW-0560">Oxidoreductase</keyword>
<comment type="cofactor">
    <cofactor evidence="1">
        <name>FAD</name>
        <dbReference type="ChEBI" id="CHEBI:57692"/>
    </cofactor>
</comment>
<evidence type="ECO:0000313" key="7">
    <source>
        <dbReference type="Proteomes" id="UP000030403"/>
    </source>
</evidence>
<dbReference type="InterPro" id="IPR036188">
    <property type="entry name" value="FAD/NAD-bd_sf"/>
</dbReference>
<dbReference type="AlphaFoldDB" id="A0A0A5FVP7"/>
<evidence type="ECO:0000256" key="1">
    <source>
        <dbReference type="ARBA" id="ARBA00001974"/>
    </source>
</evidence>
<dbReference type="Gene3D" id="3.50.50.60">
    <property type="entry name" value="FAD/NAD(P)-binding domain"/>
    <property type="match status" value="2"/>
</dbReference>
<dbReference type="eggNOG" id="COG0492">
    <property type="taxonomic scope" value="Bacteria"/>
</dbReference>
<dbReference type="PANTHER" id="PTHR48105">
    <property type="entry name" value="THIOREDOXIN REDUCTASE 1-RELATED-RELATED"/>
    <property type="match status" value="1"/>
</dbReference>
<dbReference type="SUPFAM" id="SSF51905">
    <property type="entry name" value="FAD/NAD(P)-binding domain"/>
    <property type="match status" value="1"/>
</dbReference>
<comment type="caution">
    <text evidence="6">The sequence shown here is derived from an EMBL/GenBank/DDBJ whole genome shotgun (WGS) entry which is preliminary data.</text>
</comment>
<keyword evidence="7" id="KW-1185">Reference proteome</keyword>
<dbReference type="Proteomes" id="UP000030403">
    <property type="component" value="Unassembled WGS sequence"/>
</dbReference>
<evidence type="ECO:0000313" key="6">
    <source>
        <dbReference type="EMBL" id="KGX83984.1"/>
    </source>
</evidence>
<name>A0A0A5FVP7_9BACI</name>
<proteinExistence type="predicted"/>
<evidence type="ECO:0000259" key="5">
    <source>
        <dbReference type="Pfam" id="PF07992"/>
    </source>
</evidence>
<dbReference type="RefSeq" id="WP_027447482.1">
    <property type="nucleotide sequence ID" value="NZ_AULJ01000065.1"/>
</dbReference>
<feature type="domain" description="FAD/NAD(P)-binding" evidence="5">
    <location>
        <begin position="3"/>
        <end position="284"/>
    </location>
</feature>
<organism evidence="6 7">
    <name type="scientific">Pontibacillus marinus BH030004 = DSM 16465</name>
    <dbReference type="NCBI Taxonomy" id="1385511"/>
    <lineage>
        <taxon>Bacteria</taxon>
        <taxon>Bacillati</taxon>
        <taxon>Bacillota</taxon>
        <taxon>Bacilli</taxon>
        <taxon>Bacillales</taxon>
        <taxon>Bacillaceae</taxon>
        <taxon>Pontibacillus</taxon>
    </lineage>
</organism>
<reference evidence="6 7" key="1">
    <citation type="submission" date="2013-08" db="EMBL/GenBank/DDBJ databases">
        <authorList>
            <person name="Huang J."/>
            <person name="Wang G."/>
        </authorList>
    </citation>
    <scope>NUCLEOTIDE SEQUENCE [LARGE SCALE GENOMIC DNA]</scope>
    <source>
        <strain evidence="6 7">BH030004</strain>
    </source>
</reference>
<dbReference type="Pfam" id="PF07992">
    <property type="entry name" value="Pyr_redox_2"/>
    <property type="match status" value="1"/>
</dbReference>
<dbReference type="EMBL" id="AVPF01000071">
    <property type="protein sequence ID" value="KGX83984.1"/>
    <property type="molecule type" value="Genomic_DNA"/>
</dbReference>
<comment type="subunit">
    <text evidence="2">Homodimer.</text>
</comment>
<dbReference type="PRINTS" id="PR00368">
    <property type="entry name" value="FADPNR"/>
</dbReference>
<dbReference type="GO" id="GO:0016491">
    <property type="term" value="F:oxidoreductase activity"/>
    <property type="evidence" value="ECO:0007669"/>
    <property type="project" value="UniProtKB-KW"/>
</dbReference>
<dbReference type="OrthoDB" id="9806179at2"/>
<evidence type="ECO:0000256" key="3">
    <source>
        <dbReference type="ARBA" id="ARBA00022630"/>
    </source>
</evidence>
<evidence type="ECO:0000256" key="2">
    <source>
        <dbReference type="ARBA" id="ARBA00011738"/>
    </source>
</evidence>
<evidence type="ECO:0000256" key="4">
    <source>
        <dbReference type="ARBA" id="ARBA00023002"/>
    </source>
</evidence>
<dbReference type="PRINTS" id="PR00469">
    <property type="entry name" value="PNDRDTASEII"/>
</dbReference>
<sequence>MQYDCIIIGGGIAGLQASIQLGRYAHRVLILDAGSGRSSLCRRYQNILGYADGVSGQDLRENGRMQAGRLGVEMVSATVTDVKKQDATFMVKDENENVYSGKRLLFATGVQDNLPSFENLYPCLGMSLYICPDCDGYEVTDKKTIVMGSGNIGANMALTLTYWTEDLVYINDHGEEIDDEIDEQLQKHQIHIINKPITELLTEGSQFKGVQLTGGGQVTGEKGFFAYGGNKVKADLAKMVGVETHQNNHIVTDPRTKETSEEHVWAAGDVAAHSELVTIAMGEGSQAAIWIHKSLLG</sequence>
<accession>A0A0A5FVP7</accession>
<keyword evidence="3" id="KW-0285">Flavoprotein</keyword>
<dbReference type="STRING" id="1385511.GCA_000425225_03991"/>
<gene>
    <name evidence="6" type="ORF">N783_19560</name>
</gene>
<dbReference type="InterPro" id="IPR050097">
    <property type="entry name" value="Ferredoxin-NADP_redctase_2"/>
</dbReference>
<protein>
    <submittedName>
        <fullName evidence="6">FAD-dependent pyridine nucleotide-disulfide oxidoreductase</fullName>
    </submittedName>
</protein>